<evidence type="ECO:0000313" key="16">
    <source>
        <dbReference type="Proteomes" id="UP000288805"/>
    </source>
</evidence>
<dbReference type="EMBL" id="QGNW01000128">
    <property type="protein sequence ID" value="RVW93696.1"/>
    <property type="molecule type" value="Genomic_DNA"/>
</dbReference>
<dbReference type="GO" id="GO:0005524">
    <property type="term" value="F:ATP binding"/>
    <property type="evidence" value="ECO:0007669"/>
    <property type="project" value="UniProtKB-KW"/>
</dbReference>
<evidence type="ECO:0000256" key="11">
    <source>
        <dbReference type="SAM" id="Phobius"/>
    </source>
</evidence>
<evidence type="ECO:0000256" key="3">
    <source>
        <dbReference type="ARBA" id="ARBA00022801"/>
    </source>
</evidence>
<evidence type="ECO:0000256" key="1">
    <source>
        <dbReference type="ARBA" id="ARBA00012552"/>
    </source>
</evidence>
<feature type="compositionally biased region" description="Basic and acidic residues" evidence="10">
    <location>
        <begin position="739"/>
        <end position="748"/>
    </location>
</feature>
<evidence type="ECO:0000256" key="10">
    <source>
        <dbReference type="SAM" id="MobiDB-lite"/>
    </source>
</evidence>
<dbReference type="SMART" id="SM00490">
    <property type="entry name" value="HELICc"/>
    <property type="match status" value="1"/>
</dbReference>
<protein>
    <recommendedName>
        <fullName evidence="1">RNA helicase</fullName>
        <ecNumber evidence="1">3.6.4.13</ecNumber>
    </recommendedName>
</protein>
<comment type="similarity">
    <text evidence="7">Belongs to the DEAD box helicase family. DDX3/DED1 subfamily.</text>
</comment>
<dbReference type="PANTHER" id="PTHR47958">
    <property type="entry name" value="ATP-DEPENDENT RNA HELICASE DBP3"/>
    <property type="match status" value="1"/>
</dbReference>
<dbReference type="Pfam" id="PF00270">
    <property type="entry name" value="DEAD"/>
    <property type="match status" value="1"/>
</dbReference>
<name>A0A438IAG2_VITVI</name>
<evidence type="ECO:0000256" key="2">
    <source>
        <dbReference type="ARBA" id="ARBA00022741"/>
    </source>
</evidence>
<dbReference type="InterPro" id="IPR011545">
    <property type="entry name" value="DEAD/DEAH_box_helicase_dom"/>
</dbReference>
<sequence length="863" mass="93941">MRTSWADSEEAEAAAVPSTIINNGVVPNSGAAAAAAVSGNSRPARSAYVPPHLRNRPPSSTPPPPAVSAPLLPTLVGAVAAAAAAAPEAASGELLPTRELVENSGINFDAYEDIPVDTSGDNVPPAVNSFSEIDLGDALNLNIRRCKYVKPTPVQRHAIPISIAGRDLMACAQTGSGKTAAFCFPIISGIMKGQYAQRPRGSRTAYPLALILSPTRELSCQIHDEAKKFSYQTGVRVVVAYGGAPINQQLRDLERGVDILVATPGRLVDLLERARISLQMVQYLALDEADRMLDMGFEPQIRRIVEQMDMPPRGVRQTMLFSATFPKEIQVYLPYHLRVSELFIGMQRLASDFLANYIFLAVGRVGSSTDLIVQRVEFVQESDKRSHLMDLLHAQRENGTHGKQALTLVFVETKKGADALEHWLCINGFPATSIHGDRSQQRVNLLRFLRPSPSKALPGHSSLANPTHIGRGSHQGKANGKSWGESELWLYFDFEVLGLDEVGENSISSGTKVGEAFVSEFCLALLCMVRCSLGIGLWEGMRKLGEDGEVLGTKKRFSVGGKQRVGGRECRAHAGVAYAKELKILLIICFFAVLLLLSFDLFFVCGWGLHGDARTLKGIWWEEREHALRLFKSGATPILVATDVAARGLDIPHVAHVVNFDLPNDIDDYVHRIGRTGRAGKTGLATAFFNENNSSLARGLAELMQESNQEVPAWLSRYAARSSYGGGGRNRRSGGGRFGGRDFRRDTSFNRSGGGGDYYGGGRSNSGYGASGSSYGGGGYGAEACRPPPLKDLRRGFVTMEKMTFKVNYQILLSFLDFDNVGLLPFQLECYCIFFWLLLRAICSAPSFEGIYGFVWQPVGVET</sequence>
<reference evidence="15 16" key="1">
    <citation type="journal article" date="2018" name="PLoS Genet.">
        <title>Population sequencing reveals clonal diversity and ancestral inbreeding in the grapevine cultivar Chardonnay.</title>
        <authorList>
            <person name="Roach M.J."/>
            <person name="Johnson D.L."/>
            <person name="Bohlmann J."/>
            <person name="van Vuuren H.J."/>
            <person name="Jones S.J."/>
            <person name="Pretorius I.S."/>
            <person name="Schmidt S.A."/>
            <person name="Borneman A.R."/>
        </authorList>
    </citation>
    <scope>NUCLEOTIDE SEQUENCE [LARGE SCALE GENOMIC DNA]</scope>
    <source>
        <strain evidence="16">cv. Chardonnay</strain>
        <tissue evidence="15">Leaf</tissue>
    </source>
</reference>
<dbReference type="PROSITE" id="PS51192">
    <property type="entry name" value="HELICASE_ATP_BIND_1"/>
    <property type="match status" value="1"/>
</dbReference>
<feature type="region of interest" description="Disordered" evidence="10">
    <location>
        <begin position="722"/>
        <end position="749"/>
    </location>
</feature>
<dbReference type="InterPro" id="IPR014014">
    <property type="entry name" value="RNA_helicase_DEAD_Q_motif"/>
</dbReference>
<feature type="domain" description="DEAD-box RNA helicase Q" evidence="14">
    <location>
        <begin position="128"/>
        <end position="156"/>
    </location>
</feature>
<dbReference type="FunFam" id="3.40.50.300:FF:000397">
    <property type="entry name" value="Probable ATP-dependent RNA helicase DDX4"/>
    <property type="match status" value="1"/>
</dbReference>
<dbReference type="InterPro" id="IPR027417">
    <property type="entry name" value="P-loop_NTPase"/>
</dbReference>
<comment type="catalytic activity">
    <reaction evidence="8">
        <text>ATP + H2O = ADP + phosphate + H(+)</text>
        <dbReference type="Rhea" id="RHEA:13065"/>
        <dbReference type="ChEBI" id="CHEBI:15377"/>
        <dbReference type="ChEBI" id="CHEBI:15378"/>
        <dbReference type="ChEBI" id="CHEBI:30616"/>
        <dbReference type="ChEBI" id="CHEBI:43474"/>
        <dbReference type="ChEBI" id="CHEBI:456216"/>
        <dbReference type="EC" id="3.6.4.13"/>
    </reaction>
</comment>
<evidence type="ECO:0000259" key="14">
    <source>
        <dbReference type="PROSITE" id="PS51195"/>
    </source>
</evidence>
<evidence type="ECO:0000256" key="7">
    <source>
        <dbReference type="ARBA" id="ARBA00024358"/>
    </source>
</evidence>
<feature type="domain" description="Helicase ATP-binding" evidence="12">
    <location>
        <begin position="159"/>
        <end position="343"/>
    </location>
</feature>
<dbReference type="Proteomes" id="UP000288805">
    <property type="component" value="Unassembled WGS sequence"/>
</dbReference>
<dbReference type="CDD" id="cd18787">
    <property type="entry name" value="SF2_C_DEAD"/>
    <property type="match status" value="1"/>
</dbReference>
<feature type="region of interest" description="Disordered" evidence="10">
    <location>
        <begin position="456"/>
        <end position="480"/>
    </location>
</feature>
<dbReference type="GO" id="GO:0003724">
    <property type="term" value="F:RNA helicase activity"/>
    <property type="evidence" value="ECO:0007669"/>
    <property type="project" value="UniProtKB-EC"/>
</dbReference>
<dbReference type="EC" id="3.6.4.13" evidence="1"/>
<gene>
    <name evidence="15" type="primary">RH52_3</name>
    <name evidence="15" type="ORF">CK203_028834</name>
</gene>
<evidence type="ECO:0000256" key="4">
    <source>
        <dbReference type="ARBA" id="ARBA00022806"/>
    </source>
</evidence>
<keyword evidence="4 15" id="KW-0347">Helicase</keyword>
<keyword evidence="11" id="KW-0812">Transmembrane</keyword>
<dbReference type="PROSITE" id="PS51195">
    <property type="entry name" value="Q_MOTIF"/>
    <property type="match status" value="1"/>
</dbReference>
<dbReference type="AlphaFoldDB" id="A0A438IAG2"/>
<dbReference type="Gene3D" id="3.40.50.300">
    <property type="entry name" value="P-loop containing nucleotide triphosphate hydrolases"/>
    <property type="match status" value="3"/>
</dbReference>
<evidence type="ECO:0000259" key="13">
    <source>
        <dbReference type="PROSITE" id="PS51194"/>
    </source>
</evidence>
<organism evidence="15 16">
    <name type="scientific">Vitis vinifera</name>
    <name type="common">Grape</name>
    <dbReference type="NCBI Taxonomy" id="29760"/>
    <lineage>
        <taxon>Eukaryota</taxon>
        <taxon>Viridiplantae</taxon>
        <taxon>Streptophyta</taxon>
        <taxon>Embryophyta</taxon>
        <taxon>Tracheophyta</taxon>
        <taxon>Spermatophyta</taxon>
        <taxon>Magnoliopsida</taxon>
        <taxon>eudicotyledons</taxon>
        <taxon>Gunneridae</taxon>
        <taxon>Pentapetalae</taxon>
        <taxon>rosids</taxon>
        <taxon>Vitales</taxon>
        <taxon>Vitaceae</taxon>
        <taxon>Viteae</taxon>
        <taxon>Vitis</taxon>
    </lineage>
</organism>
<keyword evidence="2" id="KW-0547">Nucleotide-binding</keyword>
<dbReference type="InterPro" id="IPR014001">
    <property type="entry name" value="Helicase_ATP-bd"/>
</dbReference>
<keyword evidence="5" id="KW-0067">ATP-binding</keyword>
<keyword evidence="11" id="KW-0472">Membrane</keyword>
<dbReference type="InterPro" id="IPR001650">
    <property type="entry name" value="Helicase_C-like"/>
</dbReference>
<evidence type="ECO:0000259" key="12">
    <source>
        <dbReference type="PROSITE" id="PS51192"/>
    </source>
</evidence>
<feature type="region of interest" description="Disordered" evidence="10">
    <location>
        <begin position="39"/>
        <end position="67"/>
    </location>
</feature>
<dbReference type="Pfam" id="PF00271">
    <property type="entry name" value="Helicase_C"/>
    <property type="match status" value="1"/>
</dbReference>
<evidence type="ECO:0000313" key="15">
    <source>
        <dbReference type="EMBL" id="RVW93696.1"/>
    </source>
</evidence>
<dbReference type="PROSITE" id="PS51194">
    <property type="entry name" value="HELICASE_CTER"/>
    <property type="match status" value="1"/>
</dbReference>
<dbReference type="GO" id="GO:0016787">
    <property type="term" value="F:hydrolase activity"/>
    <property type="evidence" value="ECO:0007669"/>
    <property type="project" value="UniProtKB-KW"/>
</dbReference>
<dbReference type="CDD" id="cd17967">
    <property type="entry name" value="DEADc_DDX3_DDX4"/>
    <property type="match status" value="1"/>
</dbReference>
<dbReference type="InterPro" id="IPR044763">
    <property type="entry name" value="Ded1/Dbp1_DEADc"/>
</dbReference>
<keyword evidence="11" id="KW-1133">Transmembrane helix</keyword>
<feature type="domain" description="Helicase C-terminal" evidence="13">
    <location>
        <begin position="536"/>
        <end position="719"/>
    </location>
</feature>
<comment type="caution">
    <text evidence="15">The sequence shown here is derived from an EMBL/GenBank/DDBJ whole genome shotgun (WGS) entry which is preliminary data.</text>
</comment>
<feature type="short sequence motif" description="Q motif" evidence="9">
    <location>
        <begin position="128"/>
        <end position="156"/>
    </location>
</feature>
<feature type="transmembrane region" description="Helical" evidence="11">
    <location>
        <begin position="584"/>
        <end position="609"/>
    </location>
</feature>
<dbReference type="GO" id="GO:0003723">
    <property type="term" value="F:RNA binding"/>
    <property type="evidence" value="ECO:0007669"/>
    <property type="project" value="UniProtKB-KW"/>
</dbReference>
<accession>A0A438IAG2</accession>
<proteinExistence type="inferred from homology"/>
<evidence type="ECO:0000256" key="9">
    <source>
        <dbReference type="PROSITE-ProRule" id="PRU00552"/>
    </source>
</evidence>
<keyword evidence="3" id="KW-0378">Hydrolase</keyword>
<evidence type="ECO:0000256" key="5">
    <source>
        <dbReference type="ARBA" id="ARBA00022840"/>
    </source>
</evidence>
<evidence type="ECO:0000256" key="6">
    <source>
        <dbReference type="ARBA" id="ARBA00022884"/>
    </source>
</evidence>
<evidence type="ECO:0000256" key="8">
    <source>
        <dbReference type="ARBA" id="ARBA00047984"/>
    </source>
</evidence>
<keyword evidence="6" id="KW-0694">RNA-binding</keyword>
<dbReference type="SUPFAM" id="SSF52540">
    <property type="entry name" value="P-loop containing nucleoside triphosphate hydrolases"/>
    <property type="match status" value="3"/>
</dbReference>
<dbReference type="SMART" id="SM00487">
    <property type="entry name" value="DEXDc"/>
    <property type="match status" value="1"/>
</dbReference>